<keyword evidence="3" id="KW-1185">Reference proteome</keyword>
<evidence type="ECO:0000313" key="2">
    <source>
        <dbReference type="EMBL" id="CCI46032.1"/>
    </source>
</evidence>
<dbReference type="OrthoDB" id="76852at2759"/>
<comment type="caution">
    <text evidence="2">The sequence shown here is derived from an EMBL/GenBank/DDBJ whole genome shotgun (WGS) entry which is preliminary data.</text>
</comment>
<protein>
    <submittedName>
        <fullName evidence="2">Uncharacterized protein</fullName>
    </submittedName>
</protein>
<gene>
    <name evidence="2" type="ORF">BN9_069600</name>
</gene>
<sequence>MWRPGTEKPLSRPTERSDAVQSTISTSSNDNETKKMLSKKNLSQKTLAMKFMQRKSTESRKKKSERDILDPWHVEAPALKKDDSSFICEIDVPDPSLPNTFGRRSFGGFNKYIEDEYRISLKRIKCQYIEDTVAQEDEITSTEMTSRMIKYTGLRKKQGHAPKRQKKMWR</sequence>
<dbReference type="InParanoid" id="A0A024GGM3"/>
<feature type="compositionally biased region" description="Basic and acidic residues" evidence="1">
    <location>
        <begin position="1"/>
        <end position="18"/>
    </location>
</feature>
<dbReference type="Proteomes" id="UP000053237">
    <property type="component" value="Unassembled WGS sequence"/>
</dbReference>
<dbReference type="Pfam" id="PF10175">
    <property type="entry name" value="MPP6"/>
    <property type="match status" value="1"/>
</dbReference>
<dbReference type="STRING" id="65357.A0A024GGM3"/>
<dbReference type="PANTHER" id="PTHR13582:SF0">
    <property type="entry name" value="M-PHASE PHOSPHOPROTEIN 6"/>
    <property type="match status" value="1"/>
</dbReference>
<dbReference type="PANTHER" id="PTHR13582">
    <property type="entry name" value="M-PHASE PHOSPHOPROTEIN 6"/>
    <property type="match status" value="1"/>
</dbReference>
<dbReference type="GO" id="GO:0000460">
    <property type="term" value="P:maturation of 5.8S rRNA"/>
    <property type="evidence" value="ECO:0007669"/>
    <property type="project" value="TreeGrafter"/>
</dbReference>
<name>A0A024GGM3_9STRA</name>
<feature type="compositionally biased region" description="Polar residues" evidence="1">
    <location>
        <begin position="19"/>
        <end position="30"/>
    </location>
</feature>
<evidence type="ECO:0000313" key="3">
    <source>
        <dbReference type="Proteomes" id="UP000053237"/>
    </source>
</evidence>
<feature type="region of interest" description="Disordered" evidence="1">
    <location>
        <begin position="1"/>
        <end position="43"/>
    </location>
</feature>
<organism evidence="2 3">
    <name type="scientific">Albugo candida</name>
    <dbReference type="NCBI Taxonomy" id="65357"/>
    <lineage>
        <taxon>Eukaryota</taxon>
        <taxon>Sar</taxon>
        <taxon>Stramenopiles</taxon>
        <taxon>Oomycota</taxon>
        <taxon>Peronosporomycetes</taxon>
        <taxon>Albuginales</taxon>
        <taxon>Albuginaceae</taxon>
        <taxon>Albugo</taxon>
    </lineage>
</organism>
<proteinExistence type="predicted"/>
<reference evidence="2 3" key="1">
    <citation type="submission" date="2012-05" db="EMBL/GenBank/DDBJ databases">
        <title>Recombination and specialization in a pathogen metapopulation.</title>
        <authorList>
            <person name="Gardiner A."/>
            <person name="Kemen E."/>
            <person name="Schultz-Larsen T."/>
            <person name="MacLean D."/>
            <person name="Van Oosterhout C."/>
            <person name="Jones J.D.G."/>
        </authorList>
    </citation>
    <scope>NUCLEOTIDE SEQUENCE [LARGE SCALE GENOMIC DNA]</scope>
    <source>
        <strain evidence="2 3">Ac Nc2</strain>
    </source>
</reference>
<dbReference type="AlphaFoldDB" id="A0A024GGM3"/>
<evidence type="ECO:0000256" key="1">
    <source>
        <dbReference type="SAM" id="MobiDB-lite"/>
    </source>
</evidence>
<dbReference type="InterPro" id="IPR019324">
    <property type="entry name" value="MPP6"/>
</dbReference>
<accession>A0A024GGM3</accession>
<dbReference type="EMBL" id="CAIX01000115">
    <property type="protein sequence ID" value="CCI46032.1"/>
    <property type="molecule type" value="Genomic_DNA"/>
</dbReference>